<protein>
    <submittedName>
        <fullName evidence="2">Sigma-70, region 4 family protein</fullName>
    </submittedName>
</protein>
<dbReference type="Proteomes" id="UP000216363">
    <property type="component" value="Unassembled WGS sequence"/>
</dbReference>
<dbReference type="InterPro" id="IPR036388">
    <property type="entry name" value="WH-like_DNA-bd_sf"/>
</dbReference>
<evidence type="ECO:0000259" key="1">
    <source>
        <dbReference type="Pfam" id="PF08281"/>
    </source>
</evidence>
<organism evidence="2 3">
    <name type="scientific">Brucella lupini</name>
    <dbReference type="NCBI Taxonomy" id="255457"/>
    <lineage>
        <taxon>Bacteria</taxon>
        <taxon>Pseudomonadati</taxon>
        <taxon>Pseudomonadota</taxon>
        <taxon>Alphaproteobacteria</taxon>
        <taxon>Hyphomicrobiales</taxon>
        <taxon>Brucellaceae</taxon>
        <taxon>Brucella/Ochrobactrum group</taxon>
        <taxon>Brucella</taxon>
    </lineage>
</organism>
<dbReference type="Gene3D" id="1.10.10.10">
    <property type="entry name" value="Winged helix-like DNA-binding domain superfamily/Winged helix DNA-binding domain"/>
    <property type="match status" value="1"/>
</dbReference>
<dbReference type="InterPro" id="IPR013249">
    <property type="entry name" value="RNA_pol_sigma70_r4_t2"/>
</dbReference>
<proteinExistence type="predicted"/>
<dbReference type="GO" id="GO:0003677">
    <property type="term" value="F:DNA binding"/>
    <property type="evidence" value="ECO:0007669"/>
    <property type="project" value="InterPro"/>
</dbReference>
<dbReference type="CDD" id="cd06171">
    <property type="entry name" value="Sigma70_r4"/>
    <property type="match status" value="1"/>
</dbReference>
<dbReference type="AlphaFoldDB" id="A0A256GGP4"/>
<name>A0A256GGP4_9HYPH</name>
<dbReference type="InterPro" id="IPR013324">
    <property type="entry name" value="RNA_pol_sigma_r3/r4-like"/>
</dbReference>
<gene>
    <name evidence="2" type="ORF">CES86_4110</name>
</gene>
<dbReference type="RefSeq" id="WP_235819980.1">
    <property type="nucleotide sequence ID" value="NZ_JBHEEP010000032.1"/>
</dbReference>
<sequence>MAFHHYEEYLLQRLQKTRRETALNDWSGLALPASQDKAMELQDVGKAYQNIPEIYQKALRHVVLEGLSYQEAATAMNCTVGTVKSRLSRARTQLETALG</sequence>
<evidence type="ECO:0000313" key="2">
    <source>
        <dbReference type="EMBL" id="OYR26056.1"/>
    </source>
</evidence>
<reference evidence="2 3" key="1">
    <citation type="submission" date="2017-07" db="EMBL/GenBank/DDBJ databases">
        <title>Draft genome of Ochrobactrum lupini type strain LUP21.</title>
        <authorList>
            <person name="Krzyzanowska D.M."/>
            <person name="Jafra S."/>
        </authorList>
    </citation>
    <scope>NUCLEOTIDE SEQUENCE [LARGE SCALE GENOMIC DNA]</scope>
    <source>
        <strain evidence="2 3">LUP21</strain>
    </source>
</reference>
<accession>A0A256GGP4</accession>
<feature type="domain" description="RNA polymerase sigma factor 70 region 4 type 2" evidence="1">
    <location>
        <begin position="47"/>
        <end position="94"/>
    </location>
</feature>
<dbReference type="GO" id="GO:0006352">
    <property type="term" value="P:DNA-templated transcription initiation"/>
    <property type="evidence" value="ECO:0007669"/>
    <property type="project" value="InterPro"/>
</dbReference>
<dbReference type="GO" id="GO:0016987">
    <property type="term" value="F:sigma factor activity"/>
    <property type="evidence" value="ECO:0007669"/>
    <property type="project" value="InterPro"/>
</dbReference>
<dbReference type="SUPFAM" id="SSF88659">
    <property type="entry name" value="Sigma3 and sigma4 domains of RNA polymerase sigma factors"/>
    <property type="match status" value="1"/>
</dbReference>
<comment type="caution">
    <text evidence="2">The sequence shown here is derived from an EMBL/GenBank/DDBJ whole genome shotgun (WGS) entry which is preliminary data.</text>
</comment>
<evidence type="ECO:0000313" key="3">
    <source>
        <dbReference type="Proteomes" id="UP000216363"/>
    </source>
</evidence>
<dbReference type="Pfam" id="PF08281">
    <property type="entry name" value="Sigma70_r4_2"/>
    <property type="match status" value="1"/>
</dbReference>
<dbReference type="EMBL" id="NNRN01000056">
    <property type="protein sequence ID" value="OYR26056.1"/>
    <property type="molecule type" value="Genomic_DNA"/>
</dbReference>